<reference evidence="1" key="1">
    <citation type="submission" date="2022-06" db="EMBL/GenBank/DDBJ databases">
        <title>Genome Sequence of Candolleomyces eurysporus.</title>
        <authorList>
            <person name="Buettner E."/>
        </authorList>
    </citation>
    <scope>NUCLEOTIDE SEQUENCE</scope>
    <source>
        <strain evidence="1">VTCC 930004</strain>
    </source>
</reference>
<evidence type="ECO:0000313" key="2">
    <source>
        <dbReference type="Proteomes" id="UP001140091"/>
    </source>
</evidence>
<sequence length="612" mass="68315">MPTKRSPYKGSQRKLVLAFDVGTTYSGVSYSILDPGQVPEIRGITRFPAQEHVGGDCKIPSLLYYDKTGAVRAAGAEAMREDIVAMKEDEEWVPTPWFKLHLRPKTGVSTPNDVASKIPPLPPNKTPVQVFADFLRYLYTCTRAYIEETHGLALAPAGTNTSWWTTLEDEGQIDFVLTHPNGWEGAQQEMMRRASVLGGLVKSQEEADNRISFVTEGEASLHFCLHSGLPAEALKDGKGVLIVDAGGGTVDMSAYARAKSEDWFEEIAAPQCHFQGSIFVTFNARAFLEAHLRNSKFVDDVPHISECFDKTTKLRFRNQNDPQYIRFGGVRDKDLAFGIRSGQLRLEGSQVASFFAPSISCIIDSVKNQLSVAQKPIHSIFLVGGFAASDWLFSQLKEGLEPLGLAVLRPDTHVNKAVADGAISFYLDHRVSSRMSRFTYGVNCHVPYNPSDEDHRIRSITSWLSPSGARRVPGYFSIILAKNTQVSETKEFRRSYFEESDYLSNFSSVQVSLDCYRGRVESPKWVDLDSENYSSLCTITVDLSQMGKALGPFKGANGRVYYKADFDIILLFGLTELKAQLCWRERVGIFSFRGTEKRTPAKIVYEPMNTFT</sequence>
<protein>
    <submittedName>
        <fullName evidence="1">Uncharacterized protein</fullName>
    </submittedName>
</protein>
<feature type="non-terminal residue" evidence="1">
    <location>
        <position position="1"/>
    </location>
</feature>
<dbReference type="EMBL" id="JANBPK010000775">
    <property type="protein sequence ID" value="KAJ2932294.1"/>
    <property type="molecule type" value="Genomic_DNA"/>
</dbReference>
<gene>
    <name evidence="1" type="ORF">H1R20_g4797</name>
</gene>
<dbReference type="PANTHER" id="PTHR14187:SF5">
    <property type="entry name" value="HEAT SHOCK 70 KDA PROTEIN 12A"/>
    <property type="match status" value="1"/>
</dbReference>
<name>A0A9W8JGA0_9AGAR</name>
<proteinExistence type="predicted"/>
<dbReference type="AlphaFoldDB" id="A0A9W8JGA0"/>
<dbReference type="Gene3D" id="3.30.420.40">
    <property type="match status" value="1"/>
</dbReference>
<dbReference type="SUPFAM" id="SSF53067">
    <property type="entry name" value="Actin-like ATPase domain"/>
    <property type="match status" value="2"/>
</dbReference>
<dbReference type="OrthoDB" id="2963168at2759"/>
<organism evidence="1 2">
    <name type="scientific">Candolleomyces eurysporus</name>
    <dbReference type="NCBI Taxonomy" id="2828524"/>
    <lineage>
        <taxon>Eukaryota</taxon>
        <taxon>Fungi</taxon>
        <taxon>Dikarya</taxon>
        <taxon>Basidiomycota</taxon>
        <taxon>Agaricomycotina</taxon>
        <taxon>Agaricomycetes</taxon>
        <taxon>Agaricomycetidae</taxon>
        <taxon>Agaricales</taxon>
        <taxon>Agaricineae</taxon>
        <taxon>Psathyrellaceae</taxon>
        <taxon>Candolleomyces</taxon>
    </lineage>
</organism>
<dbReference type="PANTHER" id="PTHR14187">
    <property type="entry name" value="ALPHA KINASE/ELONGATION FACTOR 2 KINASE"/>
    <property type="match status" value="1"/>
</dbReference>
<comment type="caution">
    <text evidence="1">The sequence shown here is derived from an EMBL/GenBank/DDBJ whole genome shotgun (WGS) entry which is preliminary data.</text>
</comment>
<dbReference type="Proteomes" id="UP001140091">
    <property type="component" value="Unassembled WGS sequence"/>
</dbReference>
<evidence type="ECO:0000313" key="1">
    <source>
        <dbReference type="EMBL" id="KAJ2932294.1"/>
    </source>
</evidence>
<keyword evidence="2" id="KW-1185">Reference proteome</keyword>
<dbReference type="InterPro" id="IPR043129">
    <property type="entry name" value="ATPase_NBD"/>
</dbReference>
<dbReference type="CDD" id="cd10170">
    <property type="entry name" value="ASKHA_NBD_HSP70"/>
    <property type="match status" value="1"/>
</dbReference>
<accession>A0A9W8JGA0</accession>